<keyword evidence="5" id="KW-0418">Kinase</keyword>
<dbReference type="Pfam" id="PF00069">
    <property type="entry name" value="Pkinase"/>
    <property type="match status" value="1"/>
</dbReference>
<dbReference type="SUPFAM" id="SSF56112">
    <property type="entry name" value="Protein kinase-like (PK-like)"/>
    <property type="match status" value="1"/>
</dbReference>
<dbReference type="EC" id="2.7.11.1" evidence="1"/>
<evidence type="ECO:0000256" key="8">
    <source>
        <dbReference type="ARBA" id="ARBA00048679"/>
    </source>
</evidence>
<dbReference type="InterPro" id="IPR050236">
    <property type="entry name" value="Ser_Thr_kinase_AGC"/>
</dbReference>
<evidence type="ECO:0000256" key="7">
    <source>
        <dbReference type="ARBA" id="ARBA00047899"/>
    </source>
</evidence>
<dbReference type="InterPro" id="IPR008271">
    <property type="entry name" value="Ser/Thr_kinase_AS"/>
</dbReference>
<feature type="domain" description="Protein kinase" evidence="10">
    <location>
        <begin position="1"/>
        <end position="196"/>
    </location>
</feature>
<evidence type="ECO:0000259" key="10">
    <source>
        <dbReference type="PROSITE" id="PS50011"/>
    </source>
</evidence>
<dbReference type="GO" id="GO:0035556">
    <property type="term" value="P:intracellular signal transduction"/>
    <property type="evidence" value="ECO:0007669"/>
    <property type="project" value="TreeGrafter"/>
</dbReference>
<evidence type="ECO:0000256" key="5">
    <source>
        <dbReference type="ARBA" id="ARBA00022777"/>
    </source>
</evidence>
<dbReference type="PROSITE" id="PS00108">
    <property type="entry name" value="PROTEIN_KINASE_ST"/>
    <property type="match status" value="1"/>
</dbReference>
<dbReference type="InterPro" id="IPR000719">
    <property type="entry name" value="Prot_kinase_dom"/>
</dbReference>
<evidence type="ECO:0000256" key="3">
    <source>
        <dbReference type="ARBA" id="ARBA00022679"/>
    </source>
</evidence>
<keyword evidence="3" id="KW-0808">Transferase</keyword>
<comment type="caution">
    <text evidence="11">The sequence shown here is derived from an EMBL/GenBank/DDBJ whole genome shotgun (WGS) entry which is preliminary data.</text>
</comment>
<dbReference type="GO" id="GO:0005524">
    <property type="term" value="F:ATP binding"/>
    <property type="evidence" value="ECO:0007669"/>
    <property type="project" value="UniProtKB-KW"/>
</dbReference>
<keyword evidence="2" id="KW-0723">Serine/threonine-protein kinase</keyword>
<dbReference type="AlphaFoldDB" id="A0AAV7F2X9"/>
<evidence type="ECO:0000256" key="2">
    <source>
        <dbReference type="ARBA" id="ARBA00022527"/>
    </source>
</evidence>
<comment type="catalytic activity">
    <reaction evidence="7">
        <text>L-threonyl-[protein] + ATP = O-phospho-L-threonyl-[protein] + ADP + H(+)</text>
        <dbReference type="Rhea" id="RHEA:46608"/>
        <dbReference type="Rhea" id="RHEA-COMP:11060"/>
        <dbReference type="Rhea" id="RHEA-COMP:11605"/>
        <dbReference type="ChEBI" id="CHEBI:15378"/>
        <dbReference type="ChEBI" id="CHEBI:30013"/>
        <dbReference type="ChEBI" id="CHEBI:30616"/>
        <dbReference type="ChEBI" id="CHEBI:61977"/>
        <dbReference type="ChEBI" id="CHEBI:456216"/>
        <dbReference type="EC" id="2.7.11.1"/>
    </reaction>
</comment>
<evidence type="ECO:0000256" key="9">
    <source>
        <dbReference type="SAM" id="MobiDB-lite"/>
    </source>
</evidence>
<reference evidence="11 12" key="1">
    <citation type="submission" date="2021-07" db="EMBL/GenBank/DDBJ databases">
        <title>The Aristolochia fimbriata genome: insights into angiosperm evolution, floral development and chemical biosynthesis.</title>
        <authorList>
            <person name="Jiao Y."/>
        </authorList>
    </citation>
    <scope>NUCLEOTIDE SEQUENCE [LARGE SCALE GENOMIC DNA]</scope>
    <source>
        <strain evidence="11">IBCAS-2021</strain>
        <tissue evidence="11">Leaf</tissue>
    </source>
</reference>
<dbReference type="PANTHER" id="PTHR24356">
    <property type="entry name" value="SERINE/THREONINE-PROTEIN KINASE"/>
    <property type="match status" value="1"/>
</dbReference>
<feature type="region of interest" description="Disordered" evidence="9">
    <location>
        <begin position="73"/>
        <end position="93"/>
    </location>
</feature>
<evidence type="ECO:0000313" key="11">
    <source>
        <dbReference type="EMBL" id="KAG9453918.1"/>
    </source>
</evidence>
<dbReference type="EMBL" id="JAINDJ010000003">
    <property type="protein sequence ID" value="KAG9453918.1"/>
    <property type="molecule type" value="Genomic_DNA"/>
</dbReference>
<proteinExistence type="predicted"/>
<evidence type="ECO:0000256" key="6">
    <source>
        <dbReference type="ARBA" id="ARBA00022840"/>
    </source>
</evidence>
<dbReference type="GO" id="GO:0004674">
    <property type="term" value="F:protein serine/threonine kinase activity"/>
    <property type="evidence" value="ECO:0007669"/>
    <property type="project" value="UniProtKB-KW"/>
</dbReference>
<evidence type="ECO:0000313" key="12">
    <source>
        <dbReference type="Proteomes" id="UP000825729"/>
    </source>
</evidence>
<keyword evidence="4" id="KW-0547">Nucleotide-binding</keyword>
<sequence>MKSKIGAFHRKQDSIDVVEVLALEYLHSLHVVHRDLKPDNLLISHIGHIKLTDFGLSKVDLINSTDHLSGPAVSGTSLLGEEDSQPSASNHLHQREGTAETFSCCDSCIVIGLNFPCAFPSYSVYAFQSILRLLTDNPSQRLGANGSIGGKAASFFQRQSGTHLPYKSMAMIENIQVLCQSKASPTATLRISQSSG</sequence>
<comment type="catalytic activity">
    <reaction evidence="8">
        <text>L-seryl-[protein] + ATP = O-phospho-L-seryl-[protein] + ADP + H(+)</text>
        <dbReference type="Rhea" id="RHEA:17989"/>
        <dbReference type="Rhea" id="RHEA-COMP:9863"/>
        <dbReference type="Rhea" id="RHEA-COMP:11604"/>
        <dbReference type="ChEBI" id="CHEBI:15378"/>
        <dbReference type="ChEBI" id="CHEBI:29999"/>
        <dbReference type="ChEBI" id="CHEBI:30616"/>
        <dbReference type="ChEBI" id="CHEBI:83421"/>
        <dbReference type="ChEBI" id="CHEBI:456216"/>
        <dbReference type="EC" id="2.7.11.1"/>
    </reaction>
</comment>
<name>A0AAV7F2X9_ARIFI</name>
<evidence type="ECO:0000256" key="1">
    <source>
        <dbReference type="ARBA" id="ARBA00012513"/>
    </source>
</evidence>
<dbReference type="InterPro" id="IPR011009">
    <property type="entry name" value="Kinase-like_dom_sf"/>
</dbReference>
<dbReference type="Gene3D" id="1.10.510.10">
    <property type="entry name" value="Transferase(Phosphotransferase) domain 1"/>
    <property type="match status" value="1"/>
</dbReference>
<organism evidence="11 12">
    <name type="scientific">Aristolochia fimbriata</name>
    <name type="common">White veined hardy Dutchman's pipe vine</name>
    <dbReference type="NCBI Taxonomy" id="158543"/>
    <lineage>
        <taxon>Eukaryota</taxon>
        <taxon>Viridiplantae</taxon>
        <taxon>Streptophyta</taxon>
        <taxon>Embryophyta</taxon>
        <taxon>Tracheophyta</taxon>
        <taxon>Spermatophyta</taxon>
        <taxon>Magnoliopsida</taxon>
        <taxon>Magnoliidae</taxon>
        <taxon>Piperales</taxon>
        <taxon>Aristolochiaceae</taxon>
        <taxon>Aristolochia</taxon>
    </lineage>
</organism>
<evidence type="ECO:0000256" key="4">
    <source>
        <dbReference type="ARBA" id="ARBA00022741"/>
    </source>
</evidence>
<protein>
    <recommendedName>
        <fullName evidence="1">non-specific serine/threonine protein kinase</fullName>
        <ecNumber evidence="1">2.7.11.1</ecNumber>
    </recommendedName>
</protein>
<keyword evidence="12" id="KW-1185">Reference proteome</keyword>
<dbReference type="PANTHER" id="PTHR24356:SF1">
    <property type="entry name" value="SERINE_THREONINE-PROTEIN KINASE GREATWALL"/>
    <property type="match status" value="1"/>
</dbReference>
<accession>A0AAV7F2X9</accession>
<dbReference type="Proteomes" id="UP000825729">
    <property type="component" value="Unassembled WGS sequence"/>
</dbReference>
<dbReference type="PROSITE" id="PS50011">
    <property type="entry name" value="PROTEIN_KINASE_DOM"/>
    <property type="match status" value="1"/>
</dbReference>
<keyword evidence="6" id="KW-0067">ATP-binding</keyword>
<gene>
    <name evidence="11" type="ORF">H6P81_006822</name>
</gene>